<proteinExistence type="inferred from homology"/>
<dbReference type="InterPro" id="IPR002213">
    <property type="entry name" value="UDP_glucos_trans"/>
</dbReference>
<dbReference type="Proteomes" id="UP000316621">
    <property type="component" value="Chromosome 3"/>
</dbReference>
<keyword evidence="7" id="KW-1133">Transmembrane helix</keyword>
<dbReference type="CDD" id="cd03784">
    <property type="entry name" value="GT1_Gtf-like"/>
    <property type="match status" value="1"/>
</dbReference>
<dbReference type="FunFam" id="3.40.50.2000:FF:000064">
    <property type="entry name" value="Glycosyltransferase"/>
    <property type="match status" value="1"/>
</dbReference>
<keyword evidence="3 4" id="KW-0808">Transferase</keyword>
<evidence type="ECO:0000259" key="8">
    <source>
        <dbReference type="Pfam" id="PF26168"/>
    </source>
</evidence>
<sequence length="587" mass="65848">MNTQQQDDDHIIMFPFMAQGHIIPFLALAKLISQRKPNTRITLVSTPLNIKYLQLTLDSETKTIYKNISLAELPFSGTDHGLPPNSENTDSLPSHLIESLFYASETLKPSFDNLITQIITNEKRVPACIISDIFLGWVNDIAERVGAYHISFTTGGGYGTAVYFSMWMYLPHRKNDDDRNDLIEEFHVPEFPDTCRLHISQLPVYLREADKETPFAKFFQKQISLSLKSDGMLCNTVEEIEVLGLETLRKHMDCKPVWTIGPLLPPFLLGNGRDSTNKGVASNLRAGKEFGISPESCIEWLNHKKPSSVLYISFGSQNTIRASKMMELALGLEKSGKCFIWVLRPPSEFDIKSEFRSEWLPQGFVERIKESQRGLLVKKWAPQLEILCHKSTGAFLSHCGWNSVLESLSQGVPIIGWPLAAEQCYNSKMMEEEMGVCMELARVDGQVANEDVKKIIEQVMDSSKGDEMRKKAMVIGEKIRASMTEDKGEGDCQKGSSIRSVDDFLATVKGIKVKEKEVGVGSSRLPNALKTAVAKVTRKRKPQKTILDAPSNDDSQPVSGIRSQQLLMPHADHSIPWYGSTYMPTPM</sequence>
<keyword evidence="10" id="KW-1185">Reference proteome</keyword>
<evidence type="ECO:0000256" key="6">
    <source>
        <dbReference type="SAM" id="MobiDB-lite"/>
    </source>
</evidence>
<evidence type="ECO:0000256" key="3">
    <source>
        <dbReference type="ARBA" id="ARBA00022679"/>
    </source>
</evidence>
<dbReference type="Pfam" id="PF26168">
    <property type="entry name" value="Glyco_transf_N"/>
    <property type="match status" value="1"/>
</dbReference>
<dbReference type="Pfam" id="PF00201">
    <property type="entry name" value="UDPGT"/>
    <property type="match status" value="1"/>
</dbReference>
<dbReference type="PANTHER" id="PTHR48047:SF107">
    <property type="entry name" value="UDP-GLYCOSYLTRANSFERASE 92A1-LIKE"/>
    <property type="match status" value="1"/>
</dbReference>
<dbReference type="OMA" id="GFYGRQI"/>
<reference evidence="9 10" key="1">
    <citation type="journal article" date="2018" name="Science">
        <title>The opium poppy genome and morphinan production.</title>
        <authorList>
            <person name="Guo L."/>
            <person name="Winzer T."/>
            <person name="Yang X."/>
            <person name="Li Y."/>
            <person name="Ning Z."/>
            <person name="He Z."/>
            <person name="Teodor R."/>
            <person name="Lu Y."/>
            <person name="Bowser T.A."/>
            <person name="Graham I.A."/>
            <person name="Ye K."/>
        </authorList>
    </citation>
    <scope>NUCLEOTIDE SEQUENCE [LARGE SCALE GENOMIC DNA]</scope>
    <source>
        <strain evidence="10">cv. HN1</strain>
        <tissue evidence="9">Leaves</tissue>
    </source>
</reference>
<feature type="transmembrane region" description="Helical" evidence="7">
    <location>
        <begin position="12"/>
        <end position="32"/>
    </location>
</feature>
<name>A0A4Y7J8L5_PAPSO</name>
<keyword evidence="2 4" id="KW-0328">Glycosyltransferase</keyword>
<dbReference type="Gramene" id="RZC56281">
    <property type="protein sequence ID" value="RZC56281"/>
    <property type="gene ID" value="C5167_015124"/>
</dbReference>
<protein>
    <recommendedName>
        <fullName evidence="5">Glycosyltransferase</fullName>
        <ecNumber evidence="5">2.4.1.-</ecNumber>
    </recommendedName>
</protein>
<dbReference type="GO" id="GO:0035251">
    <property type="term" value="F:UDP-glucosyltransferase activity"/>
    <property type="evidence" value="ECO:0007669"/>
    <property type="project" value="TreeGrafter"/>
</dbReference>
<comment type="similarity">
    <text evidence="1 4">Belongs to the UDP-glycosyltransferase family.</text>
</comment>
<dbReference type="InterPro" id="IPR058980">
    <property type="entry name" value="Glyco_transf_N"/>
</dbReference>
<dbReference type="PROSITE" id="PS00375">
    <property type="entry name" value="UDPGT"/>
    <property type="match status" value="1"/>
</dbReference>
<dbReference type="STRING" id="3469.A0A4Y7J8L5"/>
<feature type="domain" description="Glycosyltransferase N-terminal" evidence="8">
    <location>
        <begin position="11"/>
        <end position="142"/>
    </location>
</feature>
<evidence type="ECO:0000256" key="4">
    <source>
        <dbReference type="RuleBase" id="RU003718"/>
    </source>
</evidence>
<dbReference type="InterPro" id="IPR035595">
    <property type="entry name" value="UDP_glycos_trans_CS"/>
</dbReference>
<dbReference type="PANTHER" id="PTHR48047">
    <property type="entry name" value="GLYCOSYLTRANSFERASE"/>
    <property type="match status" value="1"/>
</dbReference>
<keyword evidence="7" id="KW-0472">Membrane</keyword>
<dbReference type="EMBL" id="CM010717">
    <property type="protein sequence ID" value="RZC56281.1"/>
    <property type="molecule type" value="Genomic_DNA"/>
</dbReference>
<keyword evidence="7" id="KW-0812">Transmembrane</keyword>
<feature type="region of interest" description="Disordered" evidence="6">
    <location>
        <begin position="540"/>
        <end position="559"/>
    </location>
</feature>
<evidence type="ECO:0000313" key="9">
    <source>
        <dbReference type="EMBL" id="RZC56281.1"/>
    </source>
</evidence>
<evidence type="ECO:0000256" key="7">
    <source>
        <dbReference type="SAM" id="Phobius"/>
    </source>
</evidence>
<dbReference type="Gene3D" id="3.40.50.2000">
    <property type="entry name" value="Glycogen Phosphorylase B"/>
    <property type="match status" value="2"/>
</dbReference>
<evidence type="ECO:0000256" key="5">
    <source>
        <dbReference type="RuleBase" id="RU362057"/>
    </source>
</evidence>
<dbReference type="FunFam" id="3.40.50.2000:FF:000103">
    <property type="entry name" value="Glycosyltransferase"/>
    <property type="match status" value="1"/>
</dbReference>
<evidence type="ECO:0000256" key="2">
    <source>
        <dbReference type="ARBA" id="ARBA00022676"/>
    </source>
</evidence>
<dbReference type="AlphaFoldDB" id="A0A4Y7J8L5"/>
<organism evidence="9 10">
    <name type="scientific">Papaver somniferum</name>
    <name type="common">Opium poppy</name>
    <dbReference type="NCBI Taxonomy" id="3469"/>
    <lineage>
        <taxon>Eukaryota</taxon>
        <taxon>Viridiplantae</taxon>
        <taxon>Streptophyta</taxon>
        <taxon>Embryophyta</taxon>
        <taxon>Tracheophyta</taxon>
        <taxon>Spermatophyta</taxon>
        <taxon>Magnoliopsida</taxon>
        <taxon>Ranunculales</taxon>
        <taxon>Papaveraceae</taxon>
        <taxon>Papaveroideae</taxon>
        <taxon>Papaver</taxon>
    </lineage>
</organism>
<dbReference type="EC" id="2.4.1.-" evidence="5"/>
<evidence type="ECO:0000256" key="1">
    <source>
        <dbReference type="ARBA" id="ARBA00009995"/>
    </source>
</evidence>
<dbReference type="SUPFAM" id="SSF53756">
    <property type="entry name" value="UDP-Glycosyltransferase/glycogen phosphorylase"/>
    <property type="match status" value="1"/>
</dbReference>
<evidence type="ECO:0000313" key="10">
    <source>
        <dbReference type="Proteomes" id="UP000316621"/>
    </source>
</evidence>
<accession>A0A4Y7J8L5</accession>
<gene>
    <name evidence="9" type="ORF">C5167_015124</name>
</gene>